<evidence type="ECO:0000256" key="7">
    <source>
        <dbReference type="PIRSR" id="PIRSR618044-1"/>
    </source>
</evidence>
<evidence type="ECO:0000256" key="3">
    <source>
        <dbReference type="ARBA" id="ARBA00022801"/>
    </source>
</evidence>
<keyword evidence="2" id="KW-0732">Signal</keyword>
<evidence type="ECO:0000256" key="1">
    <source>
        <dbReference type="ARBA" id="ARBA00007164"/>
    </source>
</evidence>
<dbReference type="SUPFAM" id="SSF110997">
    <property type="entry name" value="Sporulation related repeat"/>
    <property type="match status" value="1"/>
</dbReference>
<dbReference type="Pfam" id="PF05036">
    <property type="entry name" value="SPOR"/>
    <property type="match status" value="1"/>
</dbReference>
<reference evidence="11" key="1">
    <citation type="submission" date="2021-03" db="EMBL/GenBank/DDBJ databases">
        <title>Genome sequencing and assembly of Tianweitania sediminis.</title>
        <authorList>
            <person name="Chhetri G."/>
        </authorList>
    </citation>
    <scope>NUCLEOTIDE SEQUENCE</scope>
    <source>
        <strain evidence="11">Z8</strain>
    </source>
</reference>
<evidence type="ECO:0000256" key="2">
    <source>
        <dbReference type="ARBA" id="ARBA00022729"/>
    </source>
</evidence>
<keyword evidence="11" id="KW-0121">Carboxypeptidase</keyword>
<keyword evidence="12" id="KW-1185">Reference proteome</keyword>
<proteinExistence type="inferred from homology"/>
<dbReference type="Proteomes" id="UP000666240">
    <property type="component" value="Unassembled WGS sequence"/>
</dbReference>
<organism evidence="11 12">
    <name type="scientific">Tianweitania sediminis</name>
    <dbReference type="NCBI Taxonomy" id="1502156"/>
    <lineage>
        <taxon>Bacteria</taxon>
        <taxon>Pseudomonadati</taxon>
        <taxon>Pseudomonadota</taxon>
        <taxon>Alphaproteobacteria</taxon>
        <taxon>Hyphomicrobiales</taxon>
        <taxon>Phyllobacteriaceae</taxon>
        <taxon>Tianweitania</taxon>
    </lineage>
</organism>
<dbReference type="InterPro" id="IPR036680">
    <property type="entry name" value="SPOR-like_sf"/>
</dbReference>
<dbReference type="InterPro" id="IPR018044">
    <property type="entry name" value="Peptidase_S11"/>
</dbReference>
<dbReference type="AlphaFoldDB" id="A0A8J7UJ10"/>
<feature type="binding site" evidence="8">
    <location>
        <position position="249"/>
    </location>
    <ligand>
        <name>substrate</name>
    </ligand>
</feature>
<name>A0A8J7UJ10_9HYPH</name>
<dbReference type="GO" id="GO:0008360">
    <property type="term" value="P:regulation of cell shape"/>
    <property type="evidence" value="ECO:0007669"/>
    <property type="project" value="UniProtKB-KW"/>
</dbReference>
<keyword evidence="3" id="KW-0378">Hydrolase</keyword>
<dbReference type="PANTHER" id="PTHR21581">
    <property type="entry name" value="D-ALANYL-D-ALANINE CARBOXYPEPTIDASE"/>
    <property type="match status" value="1"/>
</dbReference>
<evidence type="ECO:0000256" key="5">
    <source>
        <dbReference type="ARBA" id="ARBA00022984"/>
    </source>
</evidence>
<gene>
    <name evidence="11" type="ORF">J5Y06_19340</name>
</gene>
<sequence>MTVADRKVTQTQKTNQKGCIVRQTPAGLLSFVRRAATTAFAAVLIASGGVSAAHAKSNPRYAAIVIDANNGKTLFSSSADAPRYPASLTKMMTLYMVFDALKAGRIRLDSKVPFSKYAAGRPPTKIGVRPGGSITVEQAILSLITKSANDAAAAVGELLGGTEANFASMMTAKARSLGMSQTTFRNASGLPDANQKTTARDMATLGIALREHHAKYYGYFSTRSFKFGNTTIRGHNRLLDRVKGVDGIKTGYINASGFNLVTSLKDGDRKLVAVVMGGTSGASRDNHMAELVQRYLPKASTRSTGLLVARGSADDAAVTAYASPLPRSDAPIPSDRPGLAVLQQVATADAKSALEIATADPVRADRLQAAVARSAAAAAAALDPVATASTTSRSGWAIQVASLGSEGEARSTLSKVARQASGILSADAAFTETFTKGGTTYYRARFGGYGSKDEAWNTCSALKKKDISCYAIQQ</sequence>
<dbReference type="Pfam" id="PF00768">
    <property type="entry name" value="Peptidase_S11"/>
    <property type="match status" value="1"/>
</dbReference>
<dbReference type="EMBL" id="JAGIYY010000009">
    <property type="protein sequence ID" value="MBP0440809.1"/>
    <property type="molecule type" value="Genomic_DNA"/>
</dbReference>
<dbReference type="GO" id="GO:0071555">
    <property type="term" value="P:cell wall organization"/>
    <property type="evidence" value="ECO:0007669"/>
    <property type="project" value="UniProtKB-KW"/>
</dbReference>
<keyword evidence="6" id="KW-0961">Cell wall biogenesis/degradation</keyword>
<feature type="domain" description="SPOR" evidence="10">
    <location>
        <begin position="390"/>
        <end position="474"/>
    </location>
</feature>
<comment type="similarity">
    <text evidence="1 9">Belongs to the peptidase S11 family.</text>
</comment>
<dbReference type="PANTHER" id="PTHR21581:SF6">
    <property type="entry name" value="TRAFFICKING PROTEIN PARTICLE COMPLEX SUBUNIT 12"/>
    <property type="match status" value="1"/>
</dbReference>
<dbReference type="GO" id="GO:0009002">
    <property type="term" value="F:serine-type D-Ala-D-Ala carboxypeptidase activity"/>
    <property type="evidence" value="ECO:0007669"/>
    <property type="project" value="InterPro"/>
</dbReference>
<evidence type="ECO:0000256" key="8">
    <source>
        <dbReference type="PIRSR" id="PIRSR618044-2"/>
    </source>
</evidence>
<dbReference type="Gene3D" id="3.30.70.1070">
    <property type="entry name" value="Sporulation related repeat"/>
    <property type="match status" value="1"/>
</dbReference>
<evidence type="ECO:0000256" key="4">
    <source>
        <dbReference type="ARBA" id="ARBA00022960"/>
    </source>
</evidence>
<dbReference type="PROSITE" id="PS51724">
    <property type="entry name" value="SPOR"/>
    <property type="match status" value="1"/>
</dbReference>
<dbReference type="GO" id="GO:0042834">
    <property type="term" value="F:peptidoglycan binding"/>
    <property type="evidence" value="ECO:0007669"/>
    <property type="project" value="InterPro"/>
</dbReference>
<feature type="active site" description="Proton acceptor" evidence="7">
    <location>
        <position position="90"/>
    </location>
</feature>
<dbReference type="InterPro" id="IPR007730">
    <property type="entry name" value="SPOR-like_dom"/>
</dbReference>
<dbReference type="PRINTS" id="PR00725">
    <property type="entry name" value="DADACBPTASE1"/>
</dbReference>
<accession>A0A8J7UJ10</accession>
<evidence type="ECO:0000256" key="9">
    <source>
        <dbReference type="RuleBase" id="RU004016"/>
    </source>
</evidence>
<keyword evidence="5" id="KW-0573">Peptidoglycan synthesis</keyword>
<feature type="active site" evidence="7">
    <location>
        <position position="147"/>
    </location>
</feature>
<dbReference type="GO" id="GO:0009252">
    <property type="term" value="P:peptidoglycan biosynthetic process"/>
    <property type="evidence" value="ECO:0007669"/>
    <property type="project" value="UniProtKB-KW"/>
</dbReference>
<keyword evidence="4" id="KW-0133">Cell shape</keyword>
<evidence type="ECO:0000259" key="10">
    <source>
        <dbReference type="PROSITE" id="PS51724"/>
    </source>
</evidence>
<evidence type="ECO:0000313" key="11">
    <source>
        <dbReference type="EMBL" id="MBP0440809.1"/>
    </source>
</evidence>
<evidence type="ECO:0000256" key="6">
    <source>
        <dbReference type="ARBA" id="ARBA00023316"/>
    </source>
</evidence>
<keyword evidence="11" id="KW-0645">Protease</keyword>
<dbReference type="InterPro" id="IPR001967">
    <property type="entry name" value="Peptidase_S11_N"/>
</dbReference>
<dbReference type="Gene3D" id="3.40.710.10">
    <property type="entry name" value="DD-peptidase/beta-lactamase superfamily"/>
    <property type="match status" value="1"/>
</dbReference>
<dbReference type="SUPFAM" id="SSF56601">
    <property type="entry name" value="beta-lactamase/transpeptidase-like"/>
    <property type="match status" value="1"/>
</dbReference>
<feature type="active site" description="Acyl-ester intermediate" evidence="7">
    <location>
        <position position="87"/>
    </location>
</feature>
<evidence type="ECO:0000313" key="12">
    <source>
        <dbReference type="Proteomes" id="UP000666240"/>
    </source>
</evidence>
<dbReference type="InterPro" id="IPR012338">
    <property type="entry name" value="Beta-lactam/transpept-like"/>
</dbReference>
<protein>
    <submittedName>
        <fullName evidence="11">D-alanyl-D-alanine carboxypeptidase</fullName>
    </submittedName>
</protein>
<dbReference type="GO" id="GO:0006508">
    <property type="term" value="P:proteolysis"/>
    <property type="evidence" value="ECO:0007669"/>
    <property type="project" value="InterPro"/>
</dbReference>
<comment type="caution">
    <text evidence="11">The sequence shown here is derived from an EMBL/GenBank/DDBJ whole genome shotgun (WGS) entry which is preliminary data.</text>
</comment>